<dbReference type="EMBL" id="QUMU01000001">
    <property type="protein sequence ID" value="REG37184.1"/>
    <property type="molecule type" value="Genomic_DNA"/>
</dbReference>
<evidence type="ECO:0000313" key="4">
    <source>
        <dbReference type="Proteomes" id="UP000256345"/>
    </source>
</evidence>
<sequence length="254" mass="27988">MRPEGRRIPDVLLHRYLAAVLEGEARERVETLLGESQADRARLEELRAEASAFLVSHPPGPLEAHIEQTVGKRKMQRRWWGGALMAPVLTGLVALTFLVLRPEEHSPDERDWELKGNGVTLRVHRQVKAGSVQVKGTDELAPGDILRFEVRSGTPGFLAVVGQDSRGRVSVYHPKAAPDAVPIAKGWTRIPPFPLSDAPGKEEVSAIFSRTPFELAPVVRALEEGRPMSDILPSGAEVTSLSLRKQREPRLHGP</sequence>
<gene>
    <name evidence="3" type="ORF">ATI61_101162</name>
</gene>
<protein>
    <submittedName>
        <fullName evidence="3">Uncharacterized protein DUF4384</fullName>
    </submittedName>
</protein>
<feature type="compositionally biased region" description="Basic and acidic residues" evidence="1">
    <location>
        <begin position="245"/>
        <end position="254"/>
    </location>
</feature>
<evidence type="ECO:0000256" key="2">
    <source>
        <dbReference type="SAM" id="Phobius"/>
    </source>
</evidence>
<organism evidence="3 4">
    <name type="scientific">Archangium gephyra</name>
    <dbReference type="NCBI Taxonomy" id="48"/>
    <lineage>
        <taxon>Bacteria</taxon>
        <taxon>Pseudomonadati</taxon>
        <taxon>Myxococcota</taxon>
        <taxon>Myxococcia</taxon>
        <taxon>Myxococcales</taxon>
        <taxon>Cystobacterineae</taxon>
        <taxon>Archangiaceae</taxon>
        <taxon>Archangium</taxon>
    </lineage>
</organism>
<comment type="caution">
    <text evidence="3">The sequence shown here is derived from an EMBL/GenBank/DDBJ whole genome shotgun (WGS) entry which is preliminary data.</text>
</comment>
<accession>A0ABX9KAV6</accession>
<dbReference type="Proteomes" id="UP000256345">
    <property type="component" value="Unassembled WGS sequence"/>
</dbReference>
<evidence type="ECO:0000256" key="1">
    <source>
        <dbReference type="SAM" id="MobiDB-lite"/>
    </source>
</evidence>
<feature type="region of interest" description="Disordered" evidence="1">
    <location>
        <begin position="229"/>
        <end position="254"/>
    </location>
</feature>
<keyword evidence="4" id="KW-1185">Reference proteome</keyword>
<keyword evidence="2" id="KW-1133">Transmembrane helix</keyword>
<evidence type="ECO:0000313" key="3">
    <source>
        <dbReference type="EMBL" id="REG37184.1"/>
    </source>
</evidence>
<proteinExistence type="predicted"/>
<keyword evidence="2" id="KW-0472">Membrane</keyword>
<reference evidence="3 4" key="1">
    <citation type="submission" date="2018-08" db="EMBL/GenBank/DDBJ databases">
        <title>Genomic Encyclopedia of Archaeal and Bacterial Type Strains, Phase II (KMG-II): from individual species to whole genera.</title>
        <authorList>
            <person name="Goeker M."/>
        </authorList>
    </citation>
    <scope>NUCLEOTIDE SEQUENCE [LARGE SCALE GENOMIC DNA]</scope>
    <source>
        <strain evidence="3 4">DSM 2261</strain>
    </source>
</reference>
<feature type="transmembrane region" description="Helical" evidence="2">
    <location>
        <begin position="79"/>
        <end position="100"/>
    </location>
</feature>
<name>A0ABX9KAV6_9BACT</name>
<keyword evidence="2" id="KW-0812">Transmembrane</keyword>